<feature type="binding site" evidence="7">
    <location>
        <position position="445"/>
    </location>
    <ligand>
        <name>substrate</name>
    </ligand>
</feature>
<feature type="domain" description="Glycosyl hydrolase family 36 C-terminal" evidence="8">
    <location>
        <begin position="650"/>
        <end position="738"/>
    </location>
</feature>
<dbReference type="STRING" id="39490.ERS852448_02839"/>
<dbReference type="Pfam" id="PF16875">
    <property type="entry name" value="Glyco_hydro_36N"/>
    <property type="match status" value="1"/>
</dbReference>
<dbReference type="FunFam" id="3.20.20.70:FF:000118">
    <property type="entry name" value="Alpha-galactosidase"/>
    <property type="match status" value="1"/>
</dbReference>
<evidence type="ECO:0000313" key="11">
    <source>
        <dbReference type="Proteomes" id="UP000095492"/>
    </source>
</evidence>
<dbReference type="RefSeq" id="WP_055291130.1">
    <property type="nucleotide sequence ID" value="NZ_CP173382.1"/>
</dbReference>
<evidence type="ECO:0000256" key="3">
    <source>
        <dbReference type="ARBA" id="ARBA00022801"/>
    </source>
</evidence>
<accession>A0A173VFR1</accession>
<gene>
    <name evidence="10" type="primary">rafA_2</name>
    <name evidence="10" type="ORF">ERS852448_02839</name>
</gene>
<dbReference type="GeneID" id="97390860"/>
<dbReference type="CDD" id="cd14791">
    <property type="entry name" value="GH36"/>
    <property type="match status" value="1"/>
</dbReference>
<keyword evidence="3 5" id="KW-0378">Hydrolase</keyword>
<feature type="binding site" evidence="7">
    <location>
        <position position="528"/>
    </location>
    <ligand>
        <name>substrate</name>
    </ligand>
</feature>
<reference evidence="10 11" key="1">
    <citation type="submission" date="2015-09" db="EMBL/GenBank/DDBJ databases">
        <authorList>
            <consortium name="Pathogen Informatics"/>
        </authorList>
    </citation>
    <scope>NUCLEOTIDE SEQUENCE [LARGE SCALE GENOMIC DNA]</scope>
    <source>
        <strain evidence="10 11">2789STDY5608891</strain>
    </source>
</reference>
<dbReference type="EC" id="3.2.1.22" evidence="2 5"/>
<evidence type="ECO:0000259" key="9">
    <source>
        <dbReference type="Pfam" id="PF16875"/>
    </source>
</evidence>
<dbReference type="InterPro" id="IPR050985">
    <property type="entry name" value="Alpha-glycosidase_related"/>
</dbReference>
<evidence type="ECO:0000259" key="8">
    <source>
        <dbReference type="Pfam" id="PF16874"/>
    </source>
</evidence>
<dbReference type="InterPro" id="IPR031704">
    <property type="entry name" value="Glyco_hydro_36_N"/>
</dbReference>
<dbReference type="InterPro" id="IPR002252">
    <property type="entry name" value="Glyco_hydro_36"/>
</dbReference>
<evidence type="ECO:0000256" key="4">
    <source>
        <dbReference type="ARBA" id="ARBA00023295"/>
    </source>
</evidence>
<name>A0A173VFR1_EUBRA</name>
<dbReference type="GO" id="GO:0016052">
    <property type="term" value="P:carbohydrate catabolic process"/>
    <property type="evidence" value="ECO:0007669"/>
    <property type="project" value="InterPro"/>
</dbReference>
<dbReference type="OrthoDB" id="9758822at2"/>
<evidence type="ECO:0000256" key="7">
    <source>
        <dbReference type="PIRSR" id="PIRSR005536-2"/>
    </source>
</evidence>
<dbReference type="InterPro" id="IPR017853">
    <property type="entry name" value="GH"/>
</dbReference>
<evidence type="ECO:0000256" key="6">
    <source>
        <dbReference type="PIRSR" id="PIRSR005536-1"/>
    </source>
</evidence>
<evidence type="ECO:0000313" key="10">
    <source>
        <dbReference type="EMBL" id="CUN25536.1"/>
    </source>
</evidence>
<feature type="binding site" evidence="7">
    <location>
        <position position="550"/>
    </location>
    <ligand>
        <name>substrate</name>
    </ligand>
</feature>
<sequence length="745" mass="85927">MRNIVFHKETKTFHLYNDKISYIMCVLKNGHMGHLYFGKRIHDKADFSYLVEECQRPMSSYIYEGDRNFSLEHIRQEYPVYGTTDYRHSAIEILQKNGSRISEFVYEGYEITAGKVKLQGLPATYTESDEEAMTLRVYLKDALTGVLLELLYTVFSEYNAIARSVCVKNTGTETVHLLNVMSLSLDLPDQDYVWMQLSGAWARERYIKERTLEQGITAIDSRRGNSSHEHNPFMVLRRKHTNEYRGEAIGFSLIYSGNFRIQAEVDTHNVTRITAGINPKGFDWKLEAGEMFQTPEAVMVYSESGLNGMSQTFHKLYGRRLARGYWRDRCRPILINNWEATYFDFTEERLVEIASKAKKCDVELFVLDDGWFGARRNDRAGLGDWIANMELLPNGISGLANRIEELGMKFGLWIEPEMVNKDSDLYRKHPDWILQTPGRRVSHGRYQYVLDFSRKEIVDYIYGMIAKLLSESNISYIKWDMNRSITECYSIAYPADQQGEIFHRYILGVYDLYERLTSAFPEVLFESCASGGGRFDPGMLYYAPQGWVSDDSDAVERLKIQYGTSMCYPLSSMGSHVSVIPNHQVFRNTPLHTRANVAYFGTFGYELDLNKLSDAEIEEVKAQIRFMKEYRELLQFGTFYRLKSPFNGNETVWMVVSEDKSKALVGYYRVLNGVNLPYSCVKLQGLDPDKLYENELANTEHYGDELMNLGLITTDVSAGEVPQGAEPCTDFESRIYLLKEKQSTN</sequence>
<comment type="catalytic activity">
    <reaction evidence="1 5">
        <text>Hydrolysis of terminal, non-reducing alpha-D-galactose residues in alpha-D-galactosides, including galactose oligosaccharides, galactomannans and galactolipids.</text>
        <dbReference type="EC" id="3.2.1.22"/>
    </reaction>
</comment>
<proteinExistence type="inferred from homology"/>
<dbReference type="InterPro" id="IPR013780">
    <property type="entry name" value="Glyco_hydro_b"/>
</dbReference>
<dbReference type="SUPFAM" id="SSF51445">
    <property type="entry name" value="(Trans)glycosidases"/>
    <property type="match status" value="1"/>
</dbReference>
<feature type="domain" description="Glycosyl hydrolase family 36 N-terminal" evidence="9">
    <location>
        <begin position="30"/>
        <end position="287"/>
    </location>
</feature>
<dbReference type="Gene3D" id="2.60.40.1180">
    <property type="entry name" value="Golgi alpha-mannosidase II"/>
    <property type="match status" value="1"/>
</dbReference>
<dbReference type="Proteomes" id="UP000095492">
    <property type="component" value="Unassembled WGS sequence"/>
</dbReference>
<evidence type="ECO:0000256" key="2">
    <source>
        <dbReference type="ARBA" id="ARBA00012755"/>
    </source>
</evidence>
<keyword evidence="4 5" id="KW-0326">Glycosidase</keyword>
<dbReference type="Pfam" id="PF16874">
    <property type="entry name" value="Glyco_hydro_36C"/>
    <property type="match status" value="1"/>
</dbReference>
<dbReference type="AlphaFoldDB" id="A0A173VFR1"/>
<feature type="binding site" evidence="7">
    <location>
        <position position="201"/>
    </location>
    <ligand>
        <name>substrate</name>
    </ligand>
</feature>
<dbReference type="GO" id="GO:0004557">
    <property type="term" value="F:alpha-galactosidase activity"/>
    <property type="evidence" value="ECO:0007669"/>
    <property type="project" value="UniProtKB-UniRule"/>
</dbReference>
<dbReference type="PANTHER" id="PTHR43053:SF3">
    <property type="entry name" value="ALPHA-GALACTOSIDASE C-RELATED"/>
    <property type="match status" value="1"/>
</dbReference>
<dbReference type="EMBL" id="CYYA01000028">
    <property type="protein sequence ID" value="CUN25536.1"/>
    <property type="molecule type" value="Genomic_DNA"/>
</dbReference>
<feature type="binding site" evidence="7">
    <location>
        <begin position="478"/>
        <end position="482"/>
    </location>
    <ligand>
        <name>substrate</name>
    </ligand>
</feature>
<protein>
    <recommendedName>
        <fullName evidence="2 5">Alpha-galactosidase</fullName>
        <ecNumber evidence="2 5">3.2.1.22</ecNumber>
    </recommendedName>
</protein>
<organism evidence="10 11">
    <name type="scientific">Eubacterium ramulus</name>
    <dbReference type="NCBI Taxonomy" id="39490"/>
    <lineage>
        <taxon>Bacteria</taxon>
        <taxon>Bacillati</taxon>
        <taxon>Bacillota</taxon>
        <taxon>Clostridia</taxon>
        <taxon>Eubacteriales</taxon>
        <taxon>Eubacteriaceae</taxon>
        <taxon>Eubacterium</taxon>
    </lineage>
</organism>
<dbReference type="Pfam" id="PF02065">
    <property type="entry name" value="Melibiase"/>
    <property type="match status" value="1"/>
</dbReference>
<dbReference type="InterPro" id="IPR013785">
    <property type="entry name" value="Aldolase_TIM"/>
</dbReference>
<dbReference type="InterPro" id="IPR038417">
    <property type="entry name" value="Alpga-gal_N_sf"/>
</dbReference>
<evidence type="ECO:0000256" key="5">
    <source>
        <dbReference type="PIRNR" id="PIRNR005536"/>
    </source>
</evidence>
<dbReference type="PRINTS" id="PR00743">
    <property type="entry name" value="GLHYDRLASE36"/>
</dbReference>
<dbReference type="InterPro" id="IPR031705">
    <property type="entry name" value="Glyco_hydro_36_C"/>
</dbReference>
<comment type="similarity">
    <text evidence="5">Belongs to the glycosyl hydrolase.</text>
</comment>
<evidence type="ECO:0000256" key="1">
    <source>
        <dbReference type="ARBA" id="ARBA00001255"/>
    </source>
</evidence>
<dbReference type="Gene3D" id="3.20.20.70">
    <property type="entry name" value="Aldolase class I"/>
    <property type="match status" value="1"/>
</dbReference>
<dbReference type="Gene3D" id="2.70.98.60">
    <property type="entry name" value="alpha-galactosidase from lactobacil brevis"/>
    <property type="match status" value="1"/>
</dbReference>
<dbReference type="PIRSF" id="PIRSF005536">
    <property type="entry name" value="Agal"/>
    <property type="match status" value="1"/>
</dbReference>
<feature type="active site" description="Nucleophile" evidence="6">
    <location>
        <position position="480"/>
    </location>
</feature>
<dbReference type="PANTHER" id="PTHR43053">
    <property type="entry name" value="GLYCOSIDASE FAMILY 31"/>
    <property type="match status" value="1"/>
</dbReference>
<feature type="binding site" evidence="7">
    <location>
        <begin position="368"/>
        <end position="369"/>
    </location>
    <ligand>
        <name>substrate</name>
    </ligand>
</feature>
<feature type="active site" description="Proton donor" evidence="6">
    <location>
        <position position="550"/>
    </location>
</feature>